<reference evidence="1 2" key="1">
    <citation type="journal article" date="2017" name="Nat. Commun.">
        <title>Genome assembly with in vitro proximity ligation data and whole-genome triplication in lettuce.</title>
        <authorList>
            <person name="Reyes-Chin-Wo S."/>
            <person name="Wang Z."/>
            <person name="Yang X."/>
            <person name="Kozik A."/>
            <person name="Arikit S."/>
            <person name="Song C."/>
            <person name="Xia L."/>
            <person name="Froenicke L."/>
            <person name="Lavelle D.O."/>
            <person name="Truco M.J."/>
            <person name="Xia R."/>
            <person name="Zhu S."/>
            <person name="Xu C."/>
            <person name="Xu H."/>
            <person name="Xu X."/>
            <person name="Cox K."/>
            <person name="Korf I."/>
            <person name="Meyers B.C."/>
            <person name="Michelmore R.W."/>
        </authorList>
    </citation>
    <scope>NUCLEOTIDE SEQUENCE [LARGE SCALE GENOMIC DNA]</scope>
    <source>
        <strain evidence="2">cv. Salinas</strain>
        <tissue evidence="1">Seedlings</tissue>
    </source>
</reference>
<accession>A0A9R1VJP8</accession>
<keyword evidence="2" id="KW-1185">Reference proteome</keyword>
<protein>
    <submittedName>
        <fullName evidence="1">Uncharacterized protein</fullName>
    </submittedName>
</protein>
<name>A0A9R1VJP8_LACSA</name>
<sequence>MRSVNEAYYNFEACLECVRKNKDKMDIFDKKIEIMLKEYENDPTSELTNVEEVGKIMSVSIPKDIDINVPNIQSNKGSGKKIRIQIVQQISFLEISSMLNLLLSNFMSLMENIDFEMPSWNLENLD</sequence>
<dbReference type="Proteomes" id="UP000235145">
    <property type="component" value="Unassembled WGS sequence"/>
</dbReference>
<comment type="caution">
    <text evidence="1">The sequence shown here is derived from an EMBL/GenBank/DDBJ whole genome shotgun (WGS) entry which is preliminary data.</text>
</comment>
<dbReference type="EMBL" id="NBSK02000005">
    <property type="protein sequence ID" value="KAJ0207470.1"/>
    <property type="molecule type" value="Genomic_DNA"/>
</dbReference>
<proteinExistence type="predicted"/>
<evidence type="ECO:0000313" key="2">
    <source>
        <dbReference type="Proteomes" id="UP000235145"/>
    </source>
</evidence>
<organism evidence="1 2">
    <name type="scientific">Lactuca sativa</name>
    <name type="common">Garden lettuce</name>
    <dbReference type="NCBI Taxonomy" id="4236"/>
    <lineage>
        <taxon>Eukaryota</taxon>
        <taxon>Viridiplantae</taxon>
        <taxon>Streptophyta</taxon>
        <taxon>Embryophyta</taxon>
        <taxon>Tracheophyta</taxon>
        <taxon>Spermatophyta</taxon>
        <taxon>Magnoliopsida</taxon>
        <taxon>eudicotyledons</taxon>
        <taxon>Gunneridae</taxon>
        <taxon>Pentapetalae</taxon>
        <taxon>asterids</taxon>
        <taxon>campanulids</taxon>
        <taxon>Asterales</taxon>
        <taxon>Asteraceae</taxon>
        <taxon>Cichorioideae</taxon>
        <taxon>Cichorieae</taxon>
        <taxon>Lactucinae</taxon>
        <taxon>Lactuca</taxon>
    </lineage>
</organism>
<dbReference type="AlphaFoldDB" id="A0A9R1VJP8"/>
<gene>
    <name evidence="1" type="ORF">LSAT_V11C500256670</name>
</gene>
<evidence type="ECO:0000313" key="1">
    <source>
        <dbReference type="EMBL" id="KAJ0207470.1"/>
    </source>
</evidence>